<dbReference type="STRING" id="292462.AWC05_20900"/>
<feature type="domain" description="N-acetyltransferase" evidence="2">
    <location>
        <begin position="11"/>
        <end position="97"/>
    </location>
</feature>
<dbReference type="AlphaFoldDB" id="A0A1X1U5A7"/>
<dbReference type="PROSITE" id="PS51729">
    <property type="entry name" value="GNAT_YJDJ"/>
    <property type="match status" value="1"/>
</dbReference>
<dbReference type="OrthoDB" id="5405911at2"/>
<organism evidence="3 4">
    <name type="scientific">Mycobacterium florentinum</name>
    <dbReference type="NCBI Taxonomy" id="292462"/>
    <lineage>
        <taxon>Bacteria</taxon>
        <taxon>Bacillati</taxon>
        <taxon>Actinomycetota</taxon>
        <taxon>Actinomycetes</taxon>
        <taxon>Mycobacteriales</taxon>
        <taxon>Mycobacteriaceae</taxon>
        <taxon>Mycobacterium</taxon>
        <taxon>Mycobacterium simiae complex</taxon>
    </lineage>
</organism>
<evidence type="ECO:0000259" key="1">
    <source>
        <dbReference type="PROSITE" id="PS51186"/>
    </source>
</evidence>
<dbReference type="SUPFAM" id="SSF55729">
    <property type="entry name" value="Acyl-CoA N-acyltransferases (Nat)"/>
    <property type="match status" value="1"/>
</dbReference>
<dbReference type="InterPro" id="IPR016181">
    <property type="entry name" value="Acyl_CoA_acyltransferase"/>
</dbReference>
<dbReference type="CDD" id="cd04301">
    <property type="entry name" value="NAT_SF"/>
    <property type="match status" value="1"/>
</dbReference>
<dbReference type="InterPro" id="IPR045057">
    <property type="entry name" value="Gcn5-rel_NAT"/>
</dbReference>
<gene>
    <name evidence="3" type="ORF">AWC05_20900</name>
</gene>
<dbReference type="InterPro" id="IPR031165">
    <property type="entry name" value="GNAT_YJDJ"/>
</dbReference>
<accession>A0A1X1U5A7</accession>
<comment type="caution">
    <text evidence="3">The sequence shown here is derived from an EMBL/GenBank/DDBJ whole genome shotgun (WGS) entry which is preliminary data.</text>
</comment>
<dbReference type="PANTHER" id="PTHR31435">
    <property type="entry name" value="PROTEIN NATD1"/>
    <property type="match status" value="1"/>
</dbReference>
<name>A0A1X1U5A7_MYCFL</name>
<protein>
    <submittedName>
        <fullName evidence="3">Acetyltransferase</fullName>
    </submittedName>
</protein>
<dbReference type="RefSeq" id="WP_085222142.1">
    <property type="nucleotide sequence ID" value="NZ_AP022576.1"/>
</dbReference>
<sequence>MTTDKTGAETTVAEGHQTYTIAVEGKTVGHADFADRGDQRVFYHTVVDPEFGGRGLATILLEEALNKARESGKRIVPVCSMVETVLKKHPEFNEHTDPVTAEVRGWALTRPSS</sequence>
<keyword evidence="3" id="KW-0808">Transferase</keyword>
<dbReference type="GO" id="GO:0016747">
    <property type="term" value="F:acyltransferase activity, transferring groups other than amino-acyl groups"/>
    <property type="evidence" value="ECO:0007669"/>
    <property type="project" value="InterPro"/>
</dbReference>
<dbReference type="PANTHER" id="PTHR31435:SF10">
    <property type="entry name" value="BSR4717 PROTEIN"/>
    <property type="match status" value="1"/>
</dbReference>
<evidence type="ECO:0000313" key="4">
    <source>
        <dbReference type="Proteomes" id="UP000193010"/>
    </source>
</evidence>
<dbReference type="InterPro" id="IPR000182">
    <property type="entry name" value="GNAT_dom"/>
</dbReference>
<evidence type="ECO:0000259" key="2">
    <source>
        <dbReference type="PROSITE" id="PS51729"/>
    </source>
</evidence>
<keyword evidence="4" id="KW-1185">Reference proteome</keyword>
<dbReference type="Pfam" id="PF14542">
    <property type="entry name" value="Acetyltransf_CG"/>
    <property type="match status" value="1"/>
</dbReference>
<dbReference type="EMBL" id="LQOV01000015">
    <property type="protein sequence ID" value="ORV52011.1"/>
    <property type="molecule type" value="Genomic_DNA"/>
</dbReference>
<dbReference type="Proteomes" id="UP000193010">
    <property type="component" value="Unassembled WGS sequence"/>
</dbReference>
<reference evidence="3 4" key="1">
    <citation type="submission" date="2016-01" db="EMBL/GenBank/DDBJ databases">
        <title>The new phylogeny of the genus Mycobacterium.</title>
        <authorList>
            <person name="Tarcisio F."/>
            <person name="Conor M."/>
            <person name="Antonella G."/>
            <person name="Elisabetta G."/>
            <person name="Giulia F.S."/>
            <person name="Sara T."/>
            <person name="Anna F."/>
            <person name="Clotilde B."/>
            <person name="Roberto B."/>
            <person name="Veronica D.S."/>
            <person name="Fabio R."/>
            <person name="Monica P."/>
            <person name="Olivier J."/>
            <person name="Enrico T."/>
            <person name="Nicola S."/>
        </authorList>
    </citation>
    <scope>NUCLEOTIDE SEQUENCE [LARGE SCALE GENOMIC DNA]</scope>
    <source>
        <strain evidence="3 4">DSM 44852</strain>
    </source>
</reference>
<evidence type="ECO:0000313" key="3">
    <source>
        <dbReference type="EMBL" id="ORV52011.1"/>
    </source>
</evidence>
<feature type="domain" description="N-acetyltransferase" evidence="1">
    <location>
        <begin position="1"/>
        <end position="113"/>
    </location>
</feature>
<dbReference type="Gene3D" id="3.40.630.30">
    <property type="match status" value="1"/>
</dbReference>
<dbReference type="PROSITE" id="PS51186">
    <property type="entry name" value="GNAT"/>
    <property type="match status" value="1"/>
</dbReference>
<proteinExistence type="predicted"/>